<dbReference type="STRING" id="329046.A0A1Y2CUX1"/>
<gene>
    <name evidence="2" type="ORF">BCR33DRAFT_496674</name>
</gene>
<name>A0A1Y2CUX1_9FUNG</name>
<evidence type="ECO:0000313" key="3">
    <source>
        <dbReference type="Proteomes" id="UP000193642"/>
    </source>
</evidence>
<reference evidence="2 3" key="1">
    <citation type="submission" date="2016-07" db="EMBL/GenBank/DDBJ databases">
        <title>Pervasive Adenine N6-methylation of Active Genes in Fungi.</title>
        <authorList>
            <consortium name="DOE Joint Genome Institute"/>
            <person name="Mondo S.J."/>
            <person name="Dannebaum R.O."/>
            <person name="Kuo R.C."/>
            <person name="Labutti K."/>
            <person name="Haridas S."/>
            <person name="Kuo A."/>
            <person name="Salamov A."/>
            <person name="Ahrendt S.R."/>
            <person name="Lipzen A."/>
            <person name="Sullivan W."/>
            <person name="Andreopoulos W.B."/>
            <person name="Clum A."/>
            <person name="Lindquist E."/>
            <person name="Daum C."/>
            <person name="Ramamoorthy G.K."/>
            <person name="Gryganskyi A."/>
            <person name="Culley D."/>
            <person name="Magnuson J.K."/>
            <person name="James T.Y."/>
            <person name="O'Malley M.A."/>
            <person name="Stajich J.E."/>
            <person name="Spatafora J.W."/>
            <person name="Visel A."/>
            <person name="Grigoriev I.V."/>
        </authorList>
    </citation>
    <scope>NUCLEOTIDE SEQUENCE [LARGE SCALE GENOMIC DNA]</scope>
    <source>
        <strain evidence="2 3">JEL800</strain>
    </source>
</reference>
<protein>
    <submittedName>
        <fullName evidence="2">CoA-transferase family III</fullName>
    </submittedName>
</protein>
<dbReference type="InterPro" id="IPR023606">
    <property type="entry name" value="CoA-Trfase_III_dom_1_sf"/>
</dbReference>
<comment type="caution">
    <text evidence="2">The sequence shown here is derived from an EMBL/GenBank/DDBJ whole genome shotgun (WGS) entry which is preliminary data.</text>
</comment>
<proteinExistence type="inferred from homology"/>
<organism evidence="2 3">
    <name type="scientific">Rhizoclosmatium globosum</name>
    <dbReference type="NCBI Taxonomy" id="329046"/>
    <lineage>
        <taxon>Eukaryota</taxon>
        <taxon>Fungi</taxon>
        <taxon>Fungi incertae sedis</taxon>
        <taxon>Chytridiomycota</taxon>
        <taxon>Chytridiomycota incertae sedis</taxon>
        <taxon>Chytridiomycetes</taxon>
        <taxon>Chytridiales</taxon>
        <taxon>Chytriomycetaceae</taxon>
        <taxon>Rhizoclosmatium</taxon>
    </lineage>
</organism>
<dbReference type="GO" id="GO:0016740">
    <property type="term" value="F:transferase activity"/>
    <property type="evidence" value="ECO:0007669"/>
    <property type="project" value="UniProtKB-KW"/>
</dbReference>
<dbReference type="OrthoDB" id="2308815at2759"/>
<evidence type="ECO:0000313" key="2">
    <source>
        <dbReference type="EMBL" id="ORY50838.1"/>
    </source>
</evidence>
<dbReference type="InterPro" id="IPR003673">
    <property type="entry name" value="CoA-Trfase_fam_III"/>
</dbReference>
<dbReference type="AlphaFoldDB" id="A0A1Y2CUX1"/>
<dbReference type="InterPro" id="IPR050509">
    <property type="entry name" value="CoA-transferase_III"/>
</dbReference>
<dbReference type="Pfam" id="PF02515">
    <property type="entry name" value="CoA_transf_3"/>
    <property type="match status" value="1"/>
</dbReference>
<dbReference type="PANTHER" id="PTHR48228:SF4">
    <property type="entry name" value="BLR3030 PROTEIN"/>
    <property type="match status" value="1"/>
</dbReference>
<keyword evidence="2" id="KW-0808">Transferase</keyword>
<keyword evidence="3" id="KW-1185">Reference proteome</keyword>
<accession>A0A1Y2CUX1</accession>
<sequence length="271" mass="29503">MGQPLRSGIQSQAITQLEMNGSVCIVTSPPTNPNSPPLKNLRILDLTRVLAGPLCCKTLASQGASIIHISSPTLPNLGPLDLCTLVGKKSLHIDLKTPTGRSHFTTLLRNADVLVQSYRPDALHNLGFSPTELFTINPRLIITNISAYGIPTPTAATTFTNPWKARRGFDSLVQMATGICHESSKTGAPVPLPCQALDHATGWLAACGILEAVQRGFGGVSVDVSLVRTSVWLESLGRKKLLIWLMMHGRRSCLVVRRWRKWLLEGWKAKC</sequence>
<evidence type="ECO:0000256" key="1">
    <source>
        <dbReference type="ARBA" id="ARBA00008383"/>
    </source>
</evidence>
<dbReference type="Gene3D" id="3.40.50.10540">
    <property type="entry name" value="Crotonobetainyl-coa:carnitine coa-transferase, domain 1"/>
    <property type="match status" value="1"/>
</dbReference>
<dbReference type="Proteomes" id="UP000193642">
    <property type="component" value="Unassembled WGS sequence"/>
</dbReference>
<dbReference type="SUPFAM" id="SSF89796">
    <property type="entry name" value="CoA-transferase family III (CaiB/BaiF)"/>
    <property type="match status" value="1"/>
</dbReference>
<dbReference type="EMBL" id="MCGO01000006">
    <property type="protein sequence ID" value="ORY50838.1"/>
    <property type="molecule type" value="Genomic_DNA"/>
</dbReference>
<dbReference type="PANTHER" id="PTHR48228">
    <property type="entry name" value="SUCCINYL-COA--D-CITRAMALATE COA-TRANSFERASE"/>
    <property type="match status" value="1"/>
</dbReference>
<comment type="similarity">
    <text evidence="1">Belongs to the CoA-transferase III family.</text>
</comment>